<gene>
    <name evidence="3" type="ORF">B0I35DRAFT_434042</name>
</gene>
<dbReference type="Proteomes" id="UP000813444">
    <property type="component" value="Unassembled WGS sequence"/>
</dbReference>
<keyword evidence="2" id="KW-0732">Signal</keyword>
<evidence type="ECO:0000256" key="2">
    <source>
        <dbReference type="SAM" id="SignalP"/>
    </source>
</evidence>
<accession>A0A8K0STP3</accession>
<protein>
    <recommendedName>
        <fullName evidence="5">Secreted peptide</fullName>
    </recommendedName>
</protein>
<evidence type="ECO:0000256" key="1">
    <source>
        <dbReference type="SAM" id="Phobius"/>
    </source>
</evidence>
<keyword evidence="1" id="KW-0472">Membrane</keyword>
<proteinExistence type="predicted"/>
<organism evidence="3 4">
    <name type="scientific">Stachybotrys elegans</name>
    <dbReference type="NCBI Taxonomy" id="80388"/>
    <lineage>
        <taxon>Eukaryota</taxon>
        <taxon>Fungi</taxon>
        <taxon>Dikarya</taxon>
        <taxon>Ascomycota</taxon>
        <taxon>Pezizomycotina</taxon>
        <taxon>Sordariomycetes</taxon>
        <taxon>Hypocreomycetidae</taxon>
        <taxon>Hypocreales</taxon>
        <taxon>Stachybotryaceae</taxon>
        <taxon>Stachybotrys</taxon>
    </lineage>
</organism>
<feature type="chain" id="PRO_5035427238" description="Secreted peptide" evidence="2">
    <location>
        <begin position="25"/>
        <end position="81"/>
    </location>
</feature>
<keyword evidence="1" id="KW-0812">Transmembrane</keyword>
<sequence>MTRNFPSLAVTFSLCLLLCSASFADRSRRSLFSGDCRDSKLVSASSASPHFSFLLSFILLFLPIPHLRFRTPCPRQKQDLK</sequence>
<dbReference type="AlphaFoldDB" id="A0A8K0STP3"/>
<keyword evidence="4" id="KW-1185">Reference proteome</keyword>
<feature type="signal peptide" evidence="2">
    <location>
        <begin position="1"/>
        <end position="24"/>
    </location>
</feature>
<keyword evidence="1" id="KW-1133">Transmembrane helix</keyword>
<evidence type="ECO:0000313" key="3">
    <source>
        <dbReference type="EMBL" id="KAH7316809.1"/>
    </source>
</evidence>
<reference evidence="3" key="1">
    <citation type="journal article" date="2021" name="Nat. Commun.">
        <title>Genetic determinants of endophytism in the Arabidopsis root mycobiome.</title>
        <authorList>
            <person name="Mesny F."/>
            <person name="Miyauchi S."/>
            <person name="Thiergart T."/>
            <person name="Pickel B."/>
            <person name="Atanasova L."/>
            <person name="Karlsson M."/>
            <person name="Huettel B."/>
            <person name="Barry K.W."/>
            <person name="Haridas S."/>
            <person name="Chen C."/>
            <person name="Bauer D."/>
            <person name="Andreopoulos W."/>
            <person name="Pangilinan J."/>
            <person name="LaButti K."/>
            <person name="Riley R."/>
            <person name="Lipzen A."/>
            <person name="Clum A."/>
            <person name="Drula E."/>
            <person name="Henrissat B."/>
            <person name="Kohler A."/>
            <person name="Grigoriev I.V."/>
            <person name="Martin F.M."/>
            <person name="Hacquard S."/>
        </authorList>
    </citation>
    <scope>NUCLEOTIDE SEQUENCE</scope>
    <source>
        <strain evidence="3">MPI-CAGE-CH-0235</strain>
    </source>
</reference>
<name>A0A8K0STP3_9HYPO</name>
<evidence type="ECO:0000313" key="4">
    <source>
        <dbReference type="Proteomes" id="UP000813444"/>
    </source>
</evidence>
<feature type="transmembrane region" description="Helical" evidence="1">
    <location>
        <begin position="48"/>
        <end position="67"/>
    </location>
</feature>
<comment type="caution">
    <text evidence="3">The sequence shown here is derived from an EMBL/GenBank/DDBJ whole genome shotgun (WGS) entry which is preliminary data.</text>
</comment>
<evidence type="ECO:0008006" key="5">
    <source>
        <dbReference type="Google" id="ProtNLM"/>
    </source>
</evidence>
<dbReference type="EMBL" id="JAGPNK010000008">
    <property type="protein sequence ID" value="KAH7316809.1"/>
    <property type="molecule type" value="Genomic_DNA"/>
</dbReference>